<organism evidence="1 2">
    <name type="scientific">Paenibacillus odorifer</name>
    <dbReference type="NCBI Taxonomy" id="189426"/>
    <lineage>
        <taxon>Bacteria</taxon>
        <taxon>Bacillati</taxon>
        <taxon>Bacillota</taxon>
        <taxon>Bacilli</taxon>
        <taxon>Bacillales</taxon>
        <taxon>Paenibacillaceae</taxon>
        <taxon>Paenibacillus</taxon>
    </lineage>
</organism>
<proteinExistence type="predicted"/>
<evidence type="ECO:0008006" key="3">
    <source>
        <dbReference type="Google" id="ProtNLM"/>
    </source>
</evidence>
<comment type="caution">
    <text evidence="1">The sequence shown here is derived from an EMBL/GenBank/DDBJ whole genome shotgun (WGS) entry which is preliminary data.</text>
</comment>
<dbReference type="Pfam" id="PF05133">
    <property type="entry name" value="SPP1_portal"/>
    <property type="match status" value="1"/>
</dbReference>
<accession>A0A1R0WUZ4</accession>
<dbReference type="InterPro" id="IPR021145">
    <property type="entry name" value="Portal_protein_SPP1_Gp6-like"/>
</dbReference>
<dbReference type="Proteomes" id="UP000187465">
    <property type="component" value="Unassembled WGS sequence"/>
</dbReference>
<gene>
    <name evidence="1" type="ORF">BJP51_32015</name>
</gene>
<reference evidence="1 2" key="1">
    <citation type="submission" date="2016-10" db="EMBL/GenBank/DDBJ databases">
        <title>Paenibacillus species isolates.</title>
        <authorList>
            <person name="Beno S.M."/>
        </authorList>
    </citation>
    <scope>NUCLEOTIDE SEQUENCE [LARGE SCALE GENOMIC DNA]</scope>
    <source>
        <strain evidence="1 2">FSL H7-0604</strain>
    </source>
</reference>
<protein>
    <recommendedName>
        <fullName evidence="3">Phage portal protein</fullName>
    </recommendedName>
</protein>
<name>A0A1R0WUZ4_9BACL</name>
<sequence length="485" mass="53524">MFQVGQVYPPADHEDRIERYRENAELISCSKYMIRQIAQLLETEEHRFIYTNYAGLICKKSADLLFGESPIYSAGEDSSTEQKALERIVKDNALGTVNYEMAYGNAYRGDSFYKVKWAQEYRGALSETLDPYRAVIEAQNAAYVFPETIPGNEKKIAAYHIAVPVKVTEGNSVKWELFVETHRPGELTTAKYAMTAQSTKDGEVISWNITEEIEAPSAPIETGVPLPLVVHVPNFALDTSWHGVDDITENRALLREINHRLTQISNILDKHADPILAVPTGVLEDGPDGVPQQKAAYAKVFEIVGKDDVIPQYVTWDGQLESAFKELDKLIDALLTVSELPPVALGKENAGTSGATGLAVKYRMGPLLSKTTRKRQYFDKALVEVLFIAQLLEHAQSREELGYTPTKPHIIFKDGLPTDAREMAEIAQIRTGGKATMAVSDAIKLLDGGNDEQAAQAIARIDGDESRTGGTVDSSLFNDLDESAA</sequence>
<dbReference type="RefSeq" id="WP_076179841.1">
    <property type="nucleotide sequence ID" value="NZ_MKQP01000076.1"/>
</dbReference>
<dbReference type="AlphaFoldDB" id="A0A1R0WUZ4"/>
<evidence type="ECO:0000313" key="1">
    <source>
        <dbReference type="EMBL" id="OMD21701.1"/>
    </source>
</evidence>
<dbReference type="EMBL" id="MKQP01000076">
    <property type="protein sequence ID" value="OMD21701.1"/>
    <property type="molecule type" value="Genomic_DNA"/>
</dbReference>
<evidence type="ECO:0000313" key="2">
    <source>
        <dbReference type="Proteomes" id="UP000187465"/>
    </source>
</evidence>